<gene>
    <name evidence="1" type="ORF">DFP95_10299</name>
</gene>
<dbReference type="RefSeq" id="WP_115991457.1">
    <property type="nucleotide sequence ID" value="NZ_QRDY01000002.1"/>
</dbReference>
<evidence type="ECO:0000313" key="2">
    <source>
        <dbReference type="Proteomes" id="UP000256869"/>
    </source>
</evidence>
<keyword evidence="2" id="KW-1185">Reference proteome</keyword>
<dbReference type="Proteomes" id="UP000256869">
    <property type="component" value="Unassembled WGS sequence"/>
</dbReference>
<dbReference type="AlphaFoldDB" id="A0A3D9IT40"/>
<protein>
    <submittedName>
        <fullName evidence="1">Uncharacterized protein</fullName>
    </submittedName>
</protein>
<accession>A0A3D9IT40</accession>
<sequence length="66" mass="7093">MFETGTVTTTQDIVFKPVWVKIADLDSPAFTGKPTFPTATFGDSDTTIANTVFVATAFAIARTYTP</sequence>
<name>A0A3D9IT40_9BACL</name>
<dbReference type="EMBL" id="QRDY01000002">
    <property type="protein sequence ID" value="RED64679.1"/>
    <property type="molecule type" value="Genomic_DNA"/>
</dbReference>
<evidence type="ECO:0000313" key="1">
    <source>
        <dbReference type="EMBL" id="RED64679.1"/>
    </source>
</evidence>
<proteinExistence type="predicted"/>
<comment type="caution">
    <text evidence="1">The sequence shown here is derived from an EMBL/GenBank/DDBJ whole genome shotgun (WGS) entry which is preliminary data.</text>
</comment>
<dbReference type="OrthoDB" id="9810174at2"/>
<organism evidence="1 2">
    <name type="scientific">Cohnella lupini</name>
    <dbReference type="NCBI Taxonomy" id="1294267"/>
    <lineage>
        <taxon>Bacteria</taxon>
        <taxon>Bacillati</taxon>
        <taxon>Bacillota</taxon>
        <taxon>Bacilli</taxon>
        <taxon>Bacillales</taxon>
        <taxon>Paenibacillaceae</taxon>
        <taxon>Cohnella</taxon>
    </lineage>
</organism>
<reference evidence="1 2" key="1">
    <citation type="submission" date="2018-07" db="EMBL/GenBank/DDBJ databases">
        <title>Genomic Encyclopedia of Type Strains, Phase III (KMG-III): the genomes of soil and plant-associated and newly described type strains.</title>
        <authorList>
            <person name="Whitman W."/>
        </authorList>
    </citation>
    <scope>NUCLEOTIDE SEQUENCE [LARGE SCALE GENOMIC DNA]</scope>
    <source>
        <strain evidence="1 2">CECT 8236</strain>
    </source>
</reference>